<keyword evidence="3" id="KW-0472">Membrane</keyword>
<evidence type="ECO:0000256" key="3">
    <source>
        <dbReference type="ARBA" id="ARBA00023136"/>
    </source>
</evidence>
<keyword evidence="6" id="KW-1185">Reference proteome</keyword>
<dbReference type="PANTHER" id="PTHR10414:SF37">
    <property type="entry name" value="BB IN A BOXCAR, ISOFORM C"/>
    <property type="match status" value="1"/>
</dbReference>
<organism evidence="5 6">
    <name type="scientific">Glossina austeni</name>
    <name type="common">Savannah tsetse fly</name>
    <dbReference type="NCBI Taxonomy" id="7395"/>
    <lineage>
        <taxon>Eukaryota</taxon>
        <taxon>Metazoa</taxon>
        <taxon>Ecdysozoa</taxon>
        <taxon>Arthropoda</taxon>
        <taxon>Hexapoda</taxon>
        <taxon>Insecta</taxon>
        <taxon>Pterygota</taxon>
        <taxon>Neoptera</taxon>
        <taxon>Endopterygota</taxon>
        <taxon>Diptera</taxon>
        <taxon>Brachycera</taxon>
        <taxon>Muscomorpha</taxon>
        <taxon>Hippoboscoidea</taxon>
        <taxon>Glossinidae</taxon>
        <taxon>Glossina</taxon>
    </lineage>
</organism>
<evidence type="ECO:0000313" key="5">
    <source>
        <dbReference type="EnsemblMetazoa" id="GAUT000945-PA"/>
    </source>
</evidence>
<dbReference type="GO" id="GO:0016020">
    <property type="term" value="C:membrane"/>
    <property type="evidence" value="ECO:0007669"/>
    <property type="project" value="UniProtKB-SubCell"/>
</dbReference>
<dbReference type="STRING" id="7395.A0A1A9UDJ9"/>
<sequence>MNEIILVHLGYKKGLDNHTHMHHVILYHFKKEWKAAQSFGNVNKLFAEGTINSIDGKQGRRTNTSSSLGKLFDRGCDSISNYILRVSYLSCDIQSNNTVLTLRFVVTQISPSMHDPTCIHPCCRRFPGDLNN</sequence>
<protein>
    <recommendedName>
        <fullName evidence="4">Mos1 transposase HTH domain-containing protein</fullName>
    </recommendedName>
</protein>
<dbReference type="VEuPathDB" id="VectorBase:GAUT000945"/>
<dbReference type="AlphaFoldDB" id="A0A1A9UDJ9"/>
<dbReference type="Proteomes" id="UP000078200">
    <property type="component" value="Unassembled WGS sequence"/>
</dbReference>
<dbReference type="PANTHER" id="PTHR10414">
    <property type="entry name" value="ETHANOLAMINEPHOSPHOTRANSFERASE"/>
    <property type="match status" value="1"/>
</dbReference>
<dbReference type="EnsemblMetazoa" id="GAUT000945-RA">
    <property type="protein sequence ID" value="GAUT000945-PA"/>
    <property type="gene ID" value="GAUT000945"/>
</dbReference>
<accession>A0A1A9UDJ9</accession>
<dbReference type="InterPro" id="IPR041426">
    <property type="entry name" value="Mos1_HTH"/>
</dbReference>
<name>A0A1A9UDJ9_GLOAU</name>
<reference evidence="5" key="1">
    <citation type="submission" date="2020-05" db="UniProtKB">
        <authorList>
            <consortium name="EnsemblMetazoa"/>
        </authorList>
    </citation>
    <scope>IDENTIFICATION</scope>
    <source>
        <strain evidence="5">TTRI</strain>
    </source>
</reference>
<feature type="domain" description="Mos1 transposase HTH" evidence="4">
    <location>
        <begin position="19"/>
        <end position="52"/>
    </location>
</feature>
<evidence type="ECO:0000313" key="6">
    <source>
        <dbReference type="Proteomes" id="UP000078200"/>
    </source>
</evidence>
<dbReference type="Gene3D" id="1.20.120.1760">
    <property type="match status" value="1"/>
</dbReference>
<evidence type="ECO:0000256" key="2">
    <source>
        <dbReference type="ARBA" id="ARBA00010441"/>
    </source>
</evidence>
<dbReference type="InterPro" id="IPR014472">
    <property type="entry name" value="CHOPT"/>
</dbReference>
<proteinExistence type="inferred from homology"/>
<dbReference type="Pfam" id="PF17906">
    <property type="entry name" value="HTH_48"/>
    <property type="match status" value="1"/>
</dbReference>
<evidence type="ECO:0000256" key="1">
    <source>
        <dbReference type="ARBA" id="ARBA00004370"/>
    </source>
</evidence>
<evidence type="ECO:0000259" key="4">
    <source>
        <dbReference type="Pfam" id="PF17906"/>
    </source>
</evidence>
<dbReference type="GO" id="GO:0008610">
    <property type="term" value="P:lipid biosynthetic process"/>
    <property type="evidence" value="ECO:0007669"/>
    <property type="project" value="UniProtKB-ARBA"/>
</dbReference>
<comment type="subcellular location">
    <subcellularLocation>
        <location evidence="1">Membrane</location>
    </subcellularLocation>
</comment>
<comment type="similarity">
    <text evidence="2">Belongs to the CDP-alcohol phosphatidyltransferase class-I family.</text>
</comment>
<dbReference type="InterPro" id="IPR043130">
    <property type="entry name" value="CDP-OH_PTrfase_TM_dom"/>
</dbReference>